<keyword evidence="3" id="KW-0605">Phycobilisome</keyword>
<evidence type="ECO:0000313" key="7">
    <source>
        <dbReference type="Proteomes" id="UP000603457"/>
    </source>
</evidence>
<proteinExistence type="inferred from homology"/>
<keyword evidence="7" id="KW-1185">Reference proteome</keyword>
<evidence type="ECO:0000256" key="5">
    <source>
        <dbReference type="SAM" id="MobiDB-lite"/>
    </source>
</evidence>
<dbReference type="Gene3D" id="1.25.10.10">
    <property type="entry name" value="Leucine-rich Repeat Variant"/>
    <property type="match status" value="1"/>
</dbReference>
<accession>A0ABR8G0L1</accession>
<dbReference type="EMBL" id="JACJTB010000031">
    <property type="protein sequence ID" value="MBD2596756.1"/>
    <property type="molecule type" value="Genomic_DNA"/>
</dbReference>
<evidence type="ECO:0000256" key="1">
    <source>
        <dbReference type="ARBA" id="ARBA00009299"/>
    </source>
</evidence>
<sequence length="244" mass="26683">MNIQEVKHQFPEAAGEIEILESLGFASRSADWIDTLDIEQAQTACWLLGRVGNDQDADILISILSSQRSELWMQAATSLSLIATEKHLKSLLSILSTSSDHIQRNSVVYALAFLSNCEVNQEVISVLTEVAANTSETAFIRAQALEGIGNKLSQDLPANLYQQAVNVIIQGLDDAEAEVRFWSCFAAGALNIQEILPKLELLAQTDKTIVPGWWSVGEEAEDSITLMNGGEPPLREPETSTKLT</sequence>
<name>A0ABR8G0L1_9NOSO</name>
<evidence type="ECO:0000256" key="2">
    <source>
        <dbReference type="ARBA" id="ARBA00022549"/>
    </source>
</evidence>
<dbReference type="RefSeq" id="WP_190969464.1">
    <property type="nucleotide sequence ID" value="NZ_JACJTB010000031.1"/>
</dbReference>
<evidence type="ECO:0000256" key="4">
    <source>
        <dbReference type="ARBA" id="ARBA00023239"/>
    </source>
</evidence>
<protein>
    <recommendedName>
        <fullName evidence="8">HEAT repeat domain-containing protein</fullName>
    </recommendedName>
</protein>
<evidence type="ECO:0008006" key="8">
    <source>
        <dbReference type="Google" id="ProtNLM"/>
    </source>
</evidence>
<dbReference type="InterPro" id="IPR011989">
    <property type="entry name" value="ARM-like"/>
</dbReference>
<dbReference type="InterPro" id="IPR016024">
    <property type="entry name" value="ARM-type_fold"/>
</dbReference>
<keyword evidence="4" id="KW-0456">Lyase</keyword>
<reference evidence="6 7" key="1">
    <citation type="journal article" date="2020" name="ISME J.">
        <title>Comparative genomics reveals insights into cyanobacterial evolution and habitat adaptation.</title>
        <authorList>
            <person name="Chen M.Y."/>
            <person name="Teng W.K."/>
            <person name="Zhao L."/>
            <person name="Hu C.X."/>
            <person name="Zhou Y.K."/>
            <person name="Han B.P."/>
            <person name="Song L.R."/>
            <person name="Shu W.S."/>
        </authorList>
    </citation>
    <scope>NUCLEOTIDE SEQUENCE [LARGE SCALE GENOMIC DNA]</scope>
    <source>
        <strain evidence="6 7">FACHB-130</strain>
    </source>
</reference>
<dbReference type="SUPFAM" id="SSF48371">
    <property type="entry name" value="ARM repeat"/>
    <property type="match status" value="1"/>
</dbReference>
<feature type="compositionally biased region" description="Basic and acidic residues" evidence="5">
    <location>
        <begin position="233"/>
        <end position="244"/>
    </location>
</feature>
<comment type="caution">
    <text evidence="6">The sequence shown here is derived from an EMBL/GenBank/DDBJ whole genome shotgun (WGS) entry which is preliminary data.</text>
</comment>
<feature type="region of interest" description="Disordered" evidence="5">
    <location>
        <begin position="224"/>
        <end position="244"/>
    </location>
</feature>
<gene>
    <name evidence="6" type="ORF">H6G74_20825</name>
</gene>
<keyword evidence="2" id="KW-0042">Antenna complex</keyword>
<evidence type="ECO:0000313" key="6">
    <source>
        <dbReference type="EMBL" id="MBD2596756.1"/>
    </source>
</evidence>
<evidence type="ECO:0000256" key="3">
    <source>
        <dbReference type="ARBA" id="ARBA00022738"/>
    </source>
</evidence>
<comment type="similarity">
    <text evidence="1">Belongs to the CpcE/RpcE/PecE family.</text>
</comment>
<dbReference type="Proteomes" id="UP000603457">
    <property type="component" value="Unassembled WGS sequence"/>
</dbReference>
<organism evidence="6 7">
    <name type="scientific">Nostoc spongiaeforme FACHB-130</name>
    <dbReference type="NCBI Taxonomy" id="1357510"/>
    <lineage>
        <taxon>Bacteria</taxon>
        <taxon>Bacillati</taxon>
        <taxon>Cyanobacteriota</taxon>
        <taxon>Cyanophyceae</taxon>
        <taxon>Nostocales</taxon>
        <taxon>Nostocaceae</taxon>
        <taxon>Nostoc</taxon>
    </lineage>
</organism>
<dbReference type="Pfam" id="PF13646">
    <property type="entry name" value="HEAT_2"/>
    <property type="match status" value="1"/>
</dbReference>